<accession>A0A067P0W2</accession>
<reference evidence="3" key="1">
    <citation type="journal article" date="2014" name="Proc. Natl. Acad. Sci. U.S.A.">
        <title>Extensive sampling of basidiomycete genomes demonstrates inadequacy of the white-rot/brown-rot paradigm for wood decay fungi.</title>
        <authorList>
            <person name="Riley R."/>
            <person name="Salamov A.A."/>
            <person name="Brown D.W."/>
            <person name="Nagy L.G."/>
            <person name="Floudas D."/>
            <person name="Held B.W."/>
            <person name="Levasseur A."/>
            <person name="Lombard V."/>
            <person name="Morin E."/>
            <person name="Otillar R."/>
            <person name="Lindquist E.A."/>
            <person name="Sun H."/>
            <person name="LaButti K.M."/>
            <person name="Schmutz J."/>
            <person name="Jabbour D."/>
            <person name="Luo H."/>
            <person name="Baker S.E."/>
            <person name="Pisabarro A.G."/>
            <person name="Walton J.D."/>
            <person name="Blanchette R.A."/>
            <person name="Henrissat B."/>
            <person name="Martin F."/>
            <person name="Cullen D."/>
            <person name="Hibbett D.S."/>
            <person name="Grigoriev I.V."/>
        </authorList>
    </citation>
    <scope>NUCLEOTIDE SEQUENCE [LARGE SCALE GENOMIC DNA]</scope>
    <source>
        <strain evidence="3">PC15</strain>
    </source>
</reference>
<dbReference type="VEuPathDB" id="FungiDB:PLEOSDRAFT_1036066"/>
<feature type="compositionally biased region" description="Acidic residues" evidence="1">
    <location>
        <begin position="1"/>
        <end position="16"/>
    </location>
</feature>
<evidence type="ECO:0000313" key="3">
    <source>
        <dbReference type="Proteomes" id="UP000027073"/>
    </source>
</evidence>
<dbReference type="OrthoDB" id="3218065at2759"/>
<organism evidence="2 3">
    <name type="scientific">Pleurotus ostreatus (strain PC15)</name>
    <name type="common">Oyster mushroom</name>
    <dbReference type="NCBI Taxonomy" id="1137138"/>
    <lineage>
        <taxon>Eukaryota</taxon>
        <taxon>Fungi</taxon>
        <taxon>Dikarya</taxon>
        <taxon>Basidiomycota</taxon>
        <taxon>Agaricomycotina</taxon>
        <taxon>Agaricomycetes</taxon>
        <taxon>Agaricomycetidae</taxon>
        <taxon>Agaricales</taxon>
        <taxon>Pleurotineae</taxon>
        <taxon>Pleurotaceae</taxon>
        <taxon>Pleurotus</taxon>
    </lineage>
</organism>
<feature type="region of interest" description="Disordered" evidence="1">
    <location>
        <begin position="1"/>
        <end position="33"/>
    </location>
</feature>
<dbReference type="PANTHER" id="PTHR35871">
    <property type="entry name" value="EXPRESSED PROTEIN"/>
    <property type="match status" value="1"/>
</dbReference>
<dbReference type="AlphaFoldDB" id="A0A067P0W2"/>
<protein>
    <submittedName>
        <fullName evidence="2">Uncharacterized protein</fullName>
    </submittedName>
</protein>
<name>A0A067P0W2_PLEO1</name>
<dbReference type="HOGENOM" id="CLU_005726_2_4_1"/>
<dbReference type="Proteomes" id="UP000027073">
    <property type="component" value="Unassembled WGS sequence"/>
</dbReference>
<evidence type="ECO:0000313" key="2">
    <source>
        <dbReference type="EMBL" id="KDQ30052.1"/>
    </source>
</evidence>
<proteinExistence type="predicted"/>
<dbReference type="InParanoid" id="A0A067P0W2"/>
<gene>
    <name evidence="2" type="ORF">PLEOSDRAFT_1036066</name>
</gene>
<sequence length="495" mass="56526">MDDGGNDGDDESEGLDGEGSVSRDNQIDGNANLPVPALACDEADFPIRPLPPLKRHKLEVPARVTKAQARENRQTKLESALTDITKLLKSERMVFHAGKAGLEASRARAIQSYLRMVLKNQCRRIDASEQSAESQGFAVKHGGRQVRLWTKEWVEGRKLPSSQRGRHGKSFSFLSDPAVRAELRSYVRSNKWAMDPKKLADFSANKLAPDVAAKYLREIVDKEMPAGLKRYMEVELFPRIHLKVAKGISYMLLAHDEMTSQVNDGKKRSWVLEGEQPLKKKGVGRGVHQSDVVCSTFGWLPEASQTLEYGKNYDGYWTGELFVKQLIEKIIPTFEKYHGAGYKALILVDNSQGHSAYAKDALLTSRMNMRMRPGGKQPRMKDGWFMRSEDKIPQRMVFPLDHPEFPDQPKGMKQRYLHEHCDYTFTTLQENMPKALQSVDVSTIRKWEHRMYRWMDAYRGGLGAKDAQTHVRKYSSTVYKSHRRIPERLAQQFDQ</sequence>
<evidence type="ECO:0000256" key="1">
    <source>
        <dbReference type="SAM" id="MobiDB-lite"/>
    </source>
</evidence>
<dbReference type="EMBL" id="KL198006">
    <property type="protein sequence ID" value="KDQ30052.1"/>
    <property type="molecule type" value="Genomic_DNA"/>
</dbReference>
<dbReference type="PANTHER" id="PTHR35871:SF1">
    <property type="entry name" value="CXC1-LIKE CYSTEINE CLUSTER ASSOCIATED WITH KDZ TRANSPOSASES DOMAIN-CONTAINING PROTEIN"/>
    <property type="match status" value="1"/>
</dbReference>